<dbReference type="SUPFAM" id="SSF117281">
    <property type="entry name" value="Kelch motif"/>
    <property type="match status" value="1"/>
</dbReference>
<keyword evidence="1" id="KW-0880">Kelch repeat</keyword>
<gene>
    <name evidence="3" type="ORF">Ciccas_014387</name>
</gene>
<dbReference type="Proteomes" id="UP001626550">
    <property type="component" value="Unassembled WGS sequence"/>
</dbReference>
<sequence length="165" mass="18486">TNTCWCLQHDQGQPNMCWKPLPNMPEAMQDFPMAALDGRIYVVRKDGLIDRYDTFANEWKTLKTSAHITGTCATASSSKIYILDGKDQRVFCLEPQENDVELICTDLPMLRHEHLNGSMVFCDNKLYVAGGETANGASNVVEVYDVQTDEWKEINAMASASQKCA</sequence>
<dbReference type="EMBL" id="JBJKFK010008307">
    <property type="protein sequence ID" value="KAL3307107.1"/>
    <property type="molecule type" value="Genomic_DNA"/>
</dbReference>
<keyword evidence="2" id="KW-0677">Repeat</keyword>
<keyword evidence="4" id="KW-1185">Reference proteome</keyword>
<dbReference type="Pfam" id="PF01344">
    <property type="entry name" value="Kelch_1"/>
    <property type="match status" value="1"/>
</dbReference>
<evidence type="ECO:0000256" key="2">
    <source>
        <dbReference type="ARBA" id="ARBA00022737"/>
    </source>
</evidence>
<dbReference type="InterPro" id="IPR006652">
    <property type="entry name" value="Kelch_1"/>
</dbReference>
<evidence type="ECO:0000256" key="1">
    <source>
        <dbReference type="ARBA" id="ARBA00022441"/>
    </source>
</evidence>
<dbReference type="InterPro" id="IPR015915">
    <property type="entry name" value="Kelch-typ_b-propeller"/>
</dbReference>
<name>A0ABD2PKG1_9PLAT</name>
<dbReference type="PANTHER" id="PTHR46344">
    <property type="entry name" value="OS02G0202900 PROTEIN"/>
    <property type="match status" value="1"/>
</dbReference>
<dbReference type="PANTHER" id="PTHR46344:SF27">
    <property type="entry name" value="KELCH REPEAT SUPERFAMILY PROTEIN"/>
    <property type="match status" value="1"/>
</dbReference>
<dbReference type="Gene3D" id="2.120.10.80">
    <property type="entry name" value="Kelch-type beta propeller"/>
    <property type="match status" value="1"/>
</dbReference>
<dbReference type="AlphaFoldDB" id="A0ABD2PKG1"/>
<protein>
    <submittedName>
        <fullName evidence="3">Uncharacterized protein</fullName>
    </submittedName>
</protein>
<comment type="caution">
    <text evidence="3">The sequence shown here is derived from an EMBL/GenBank/DDBJ whole genome shotgun (WGS) entry which is preliminary data.</text>
</comment>
<proteinExistence type="predicted"/>
<evidence type="ECO:0000313" key="4">
    <source>
        <dbReference type="Proteomes" id="UP001626550"/>
    </source>
</evidence>
<feature type="non-terminal residue" evidence="3">
    <location>
        <position position="1"/>
    </location>
</feature>
<organism evidence="3 4">
    <name type="scientific">Cichlidogyrus casuarinus</name>
    <dbReference type="NCBI Taxonomy" id="1844966"/>
    <lineage>
        <taxon>Eukaryota</taxon>
        <taxon>Metazoa</taxon>
        <taxon>Spiralia</taxon>
        <taxon>Lophotrochozoa</taxon>
        <taxon>Platyhelminthes</taxon>
        <taxon>Monogenea</taxon>
        <taxon>Monopisthocotylea</taxon>
        <taxon>Dactylogyridea</taxon>
        <taxon>Ancyrocephalidae</taxon>
        <taxon>Cichlidogyrus</taxon>
    </lineage>
</organism>
<feature type="non-terminal residue" evidence="3">
    <location>
        <position position="165"/>
    </location>
</feature>
<evidence type="ECO:0000313" key="3">
    <source>
        <dbReference type="EMBL" id="KAL3307107.1"/>
    </source>
</evidence>
<accession>A0ABD2PKG1</accession>
<reference evidence="3 4" key="1">
    <citation type="submission" date="2024-11" db="EMBL/GenBank/DDBJ databases">
        <title>Adaptive evolution of stress response genes in parasites aligns with host niche diversity.</title>
        <authorList>
            <person name="Hahn C."/>
            <person name="Resl P."/>
        </authorList>
    </citation>
    <scope>NUCLEOTIDE SEQUENCE [LARGE SCALE GENOMIC DNA]</scope>
    <source>
        <strain evidence="3">EGGRZ-B1_66</strain>
        <tissue evidence="3">Body</tissue>
    </source>
</reference>